<accession>A0A941IVH6</accession>
<dbReference type="Proteomes" id="UP000675781">
    <property type="component" value="Unassembled WGS sequence"/>
</dbReference>
<sequence>MLLLSSCSSGGQKATLSESNLSLSQSQIAAKLQASLDSVSGVHVKGVLAAYNAITSVFDQMPIDMQFNKDGSGSGILTLEDGVRLPVIEFSGTVYFQMTAQYLQAQLSPIGAYSTVTPTVKKLYTRYTNEWASSISGVGELLYRFVGADFSFAGMEARFVPPDVAGYAYEGSSASGARKSARYRLAYVKSLLPSTLVTLPASGSALPMQASMSASFGESLTFTWDKPTVVTPPPAASIVAIPNNFGEVVLPPDAASSSPASA</sequence>
<dbReference type="EMBL" id="JAGSOG010000436">
    <property type="protein sequence ID" value="MBR7839383.1"/>
    <property type="molecule type" value="Genomic_DNA"/>
</dbReference>
<dbReference type="AlphaFoldDB" id="A0A941IVH6"/>
<comment type="caution">
    <text evidence="1">The sequence shown here is derived from an EMBL/GenBank/DDBJ whole genome shotgun (WGS) entry which is preliminary data.</text>
</comment>
<evidence type="ECO:0000313" key="1">
    <source>
        <dbReference type="EMBL" id="MBR7839383.1"/>
    </source>
</evidence>
<evidence type="ECO:0000313" key="2">
    <source>
        <dbReference type="Proteomes" id="UP000675781"/>
    </source>
</evidence>
<organism evidence="1 2">
    <name type="scientific">Actinospica durhamensis</name>
    <dbReference type="NCBI Taxonomy" id="1508375"/>
    <lineage>
        <taxon>Bacteria</taxon>
        <taxon>Bacillati</taxon>
        <taxon>Actinomycetota</taxon>
        <taxon>Actinomycetes</taxon>
        <taxon>Catenulisporales</taxon>
        <taxon>Actinospicaceae</taxon>
        <taxon>Actinospica</taxon>
    </lineage>
</organism>
<dbReference type="RefSeq" id="WP_212533820.1">
    <property type="nucleotide sequence ID" value="NZ_JAGSOG010000436.1"/>
</dbReference>
<gene>
    <name evidence="1" type="ORF">KDL01_39350</name>
</gene>
<name>A0A941IVH6_9ACTN</name>
<reference evidence="1" key="1">
    <citation type="submission" date="2021-04" db="EMBL/GenBank/DDBJ databases">
        <title>Genome based classification of Actinospica acidithermotolerans sp. nov., an actinobacterium isolated from an Indonesian hot spring.</title>
        <authorList>
            <person name="Kusuma A.B."/>
            <person name="Putra K.E."/>
            <person name="Nafisah S."/>
            <person name="Loh J."/>
            <person name="Nouioui I."/>
            <person name="Goodfellow M."/>
        </authorList>
    </citation>
    <scope>NUCLEOTIDE SEQUENCE</scope>
    <source>
        <strain evidence="1">CSCA 57</strain>
    </source>
</reference>
<protein>
    <submittedName>
        <fullName evidence="1">Uncharacterized protein</fullName>
    </submittedName>
</protein>
<proteinExistence type="predicted"/>
<keyword evidence="2" id="KW-1185">Reference proteome</keyword>